<feature type="compositionally biased region" description="Acidic residues" evidence="5">
    <location>
        <begin position="329"/>
        <end position="348"/>
    </location>
</feature>
<feature type="region of interest" description="Disordered" evidence="5">
    <location>
        <begin position="307"/>
        <end position="368"/>
    </location>
</feature>
<dbReference type="SMART" id="SM00575">
    <property type="entry name" value="ZnF_PMZ"/>
    <property type="match status" value="1"/>
</dbReference>
<feature type="region of interest" description="Disordered" evidence="5">
    <location>
        <begin position="406"/>
        <end position="428"/>
    </location>
</feature>
<keyword evidence="3" id="KW-0862">Zinc</keyword>
<evidence type="ECO:0000259" key="6">
    <source>
        <dbReference type="PROSITE" id="PS50966"/>
    </source>
</evidence>
<protein>
    <recommendedName>
        <fullName evidence="6">SWIM-type domain-containing protein</fullName>
    </recommendedName>
</protein>
<evidence type="ECO:0000256" key="3">
    <source>
        <dbReference type="ARBA" id="ARBA00022833"/>
    </source>
</evidence>
<evidence type="ECO:0000256" key="1">
    <source>
        <dbReference type="ARBA" id="ARBA00022723"/>
    </source>
</evidence>
<evidence type="ECO:0000313" key="8">
    <source>
        <dbReference type="Proteomes" id="UP001341281"/>
    </source>
</evidence>
<keyword evidence="1" id="KW-0479">Metal-binding</keyword>
<dbReference type="InterPro" id="IPR007527">
    <property type="entry name" value="Znf_SWIM"/>
</dbReference>
<dbReference type="AlphaFoldDB" id="A0AAQ3UQ71"/>
<feature type="compositionally biased region" description="Basic and acidic residues" evidence="5">
    <location>
        <begin position="935"/>
        <end position="945"/>
    </location>
</feature>
<gene>
    <name evidence="7" type="ORF">U9M48_041281</name>
</gene>
<reference evidence="7 8" key="1">
    <citation type="submission" date="2024-02" db="EMBL/GenBank/DDBJ databases">
        <title>High-quality chromosome-scale genome assembly of Pensacola bahiagrass (Paspalum notatum Flugge var. saurae).</title>
        <authorList>
            <person name="Vega J.M."/>
            <person name="Podio M."/>
            <person name="Orjuela J."/>
            <person name="Siena L.A."/>
            <person name="Pessino S.C."/>
            <person name="Combes M.C."/>
            <person name="Mariac C."/>
            <person name="Albertini E."/>
            <person name="Pupilli F."/>
            <person name="Ortiz J.P.A."/>
            <person name="Leblanc O."/>
        </authorList>
    </citation>
    <scope>NUCLEOTIDE SEQUENCE [LARGE SCALE GENOMIC DNA]</scope>
    <source>
        <strain evidence="7">R1</strain>
        <tissue evidence="7">Leaf</tissue>
    </source>
</reference>
<feature type="compositionally biased region" description="Low complexity" evidence="5">
    <location>
        <begin position="1034"/>
        <end position="1054"/>
    </location>
</feature>
<dbReference type="Pfam" id="PF03108">
    <property type="entry name" value="DBD_Tnp_Mut"/>
    <property type="match status" value="1"/>
</dbReference>
<evidence type="ECO:0000313" key="7">
    <source>
        <dbReference type="EMBL" id="WVZ95528.1"/>
    </source>
</evidence>
<keyword evidence="8" id="KW-1185">Reference proteome</keyword>
<organism evidence="7 8">
    <name type="scientific">Paspalum notatum var. saurae</name>
    <dbReference type="NCBI Taxonomy" id="547442"/>
    <lineage>
        <taxon>Eukaryota</taxon>
        <taxon>Viridiplantae</taxon>
        <taxon>Streptophyta</taxon>
        <taxon>Embryophyta</taxon>
        <taxon>Tracheophyta</taxon>
        <taxon>Spermatophyta</taxon>
        <taxon>Magnoliopsida</taxon>
        <taxon>Liliopsida</taxon>
        <taxon>Poales</taxon>
        <taxon>Poaceae</taxon>
        <taxon>PACMAD clade</taxon>
        <taxon>Panicoideae</taxon>
        <taxon>Andropogonodae</taxon>
        <taxon>Paspaleae</taxon>
        <taxon>Paspalinae</taxon>
        <taxon>Paspalum</taxon>
    </lineage>
</organism>
<feature type="non-terminal residue" evidence="7">
    <location>
        <position position="1"/>
    </location>
</feature>
<evidence type="ECO:0000256" key="4">
    <source>
        <dbReference type="PROSITE-ProRule" id="PRU00325"/>
    </source>
</evidence>
<feature type="compositionally biased region" description="Acidic residues" evidence="5">
    <location>
        <begin position="356"/>
        <end position="366"/>
    </location>
</feature>
<dbReference type="Pfam" id="PF04434">
    <property type="entry name" value="SWIM"/>
    <property type="match status" value="1"/>
</dbReference>
<accession>A0AAQ3UQ71</accession>
<proteinExistence type="predicted"/>
<keyword evidence="2 4" id="KW-0863">Zinc-finger</keyword>
<evidence type="ECO:0000256" key="2">
    <source>
        <dbReference type="ARBA" id="ARBA00022771"/>
    </source>
</evidence>
<feature type="region of interest" description="Disordered" evidence="5">
    <location>
        <begin position="965"/>
        <end position="1072"/>
    </location>
</feature>
<feature type="region of interest" description="Disordered" evidence="5">
    <location>
        <begin position="1"/>
        <end position="35"/>
    </location>
</feature>
<sequence>MAGCGSPRAMDALSANTEGRGVSRTQAGGGVAAASDKEPPRAVLVPGFATVAVQAGSPVHLGTWAHPSGRVGVKYRRERTNPGIPKCSSRRLVFSNAAASPPPSPQGARRLHDREQSLLSGLVHEHERIMADEVSIFASNRDGIFKGNGFGLCLVEGASMDKSEFLAVRFHFGGSFATIRGQLQYVGGRTGMSDVELDKISFPVIKGHFTDHVKEFKFSRMHWLKPGHELSDGLLLLTGDASCQLMVAHITDGGTADIYVEDLDSNAMQVPELQSPEKKDKDWRSFMQFYKSPSKVPLASCEIEESGNADEESCGDFGSAYEGTNGDDCSVDEENNVGADYDDTSSSDEDYKQPPEDDSSAEDEESQQLKKFAKEIKRNIKAKKLGVHGSQLGQIRLEDVVREVPNLEDPGSPCYDSSDAYSYEEDSDGDTRRWKSLENKYKSKAHIPIFSLGMAFRSSRQFKKAVVKYGVKTHKHILFVKDEKNRVRATCSWKGCKWMIYGSLTTRSDWFKVVTFVDEHTCPPRRDNKLITSNLIAKHYFNEIKDNPTWKVGLIKKVVLKDMLADVSIAKCKRAKSLVLKAALDSMKGEYTRVYDYQAELLRSNPNSTVVVCLDPEIEDRQVFERFYVSFDALKRGFIAGCRRYWFIGLLQKDLNISNGGQDWVFISDQQKGLLKAMTELVPNAEHRMCARHIYANWRKKHTDKELQKKWWACAKAPNKSLFNYNRARLAQETPEGAQDMMKTSPEHWSRAYFRLGSSCDSVDNNLCESFNNCIIDARFFHVISMNEAIRKKLMVRIQENRARPQNWTGTICPNIFKKLKVNIIRSGNCDVLWNGVDGFEVQEKETQMFIVNLNERTCTCRYWQLSGLPCCHVISCIYKASKVLDEFIAPCFIVSYYNNIYAHVLQPIEGPANWPSADMPRPEPPGFVKMPGRPKTERRREPGEAPKGTKLSRVDTRMSCRLCGKSDHNARRCPRNLEAGKKKNAHIKRDAKKNKKAHQPSTSVVRQSTTRGKKRKDTETQAPTPTPVPTQAPAPTQTPAHAPAPTQAHARAPGQALHGTQGSQTSSITQPSSQSFIMLFCKVLLTFGPET</sequence>
<feature type="compositionally biased region" description="Low complexity" evidence="5">
    <location>
        <begin position="1061"/>
        <end position="1072"/>
    </location>
</feature>
<feature type="domain" description="SWIM-type" evidence="6">
    <location>
        <begin position="850"/>
        <end position="882"/>
    </location>
</feature>
<feature type="compositionally biased region" description="Basic residues" evidence="5">
    <location>
        <begin position="983"/>
        <end position="999"/>
    </location>
</feature>
<dbReference type="GO" id="GO:0008270">
    <property type="term" value="F:zinc ion binding"/>
    <property type="evidence" value="ECO:0007669"/>
    <property type="project" value="UniProtKB-KW"/>
</dbReference>
<dbReference type="EMBL" id="CP144753">
    <property type="protein sequence ID" value="WVZ95528.1"/>
    <property type="molecule type" value="Genomic_DNA"/>
</dbReference>
<dbReference type="PROSITE" id="PS50966">
    <property type="entry name" value="ZF_SWIM"/>
    <property type="match status" value="1"/>
</dbReference>
<dbReference type="InterPro" id="IPR006564">
    <property type="entry name" value="Znf_PMZ"/>
</dbReference>
<dbReference type="PANTHER" id="PTHR31973">
    <property type="entry name" value="POLYPROTEIN, PUTATIVE-RELATED"/>
    <property type="match status" value="1"/>
</dbReference>
<evidence type="ECO:0000256" key="5">
    <source>
        <dbReference type="SAM" id="MobiDB-lite"/>
    </source>
</evidence>
<feature type="region of interest" description="Disordered" evidence="5">
    <location>
        <begin position="916"/>
        <end position="953"/>
    </location>
</feature>
<dbReference type="Proteomes" id="UP001341281">
    <property type="component" value="Chromosome 09"/>
</dbReference>
<feature type="compositionally biased region" description="Polar residues" evidence="5">
    <location>
        <begin position="1000"/>
        <end position="1011"/>
    </location>
</feature>
<dbReference type="PANTHER" id="PTHR31973:SF187">
    <property type="entry name" value="MUTATOR TRANSPOSASE MUDRA PROTEIN"/>
    <property type="match status" value="1"/>
</dbReference>
<name>A0AAQ3UQ71_PASNO</name>
<dbReference type="InterPro" id="IPR004332">
    <property type="entry name" value="Transposase_MuDR"/>
</dbReference>